<dbReference type="PANTHER" id="PTHR24112:SF9">
    <property type="entry name" value="PROTEIN PHOSPHATASE 1 REGULATORY SUBUNIT 37"/>
    <property type="match status" value="1"/>
</dbReference>
<comment type="caution">
    <text evidence="5">The sequence shown here is derived from an EMBL/GenBank/DDBJ whole genome shotgun (WGS) entry which is preliminary data.</text>
</comment>
<dbReference type="Pfam" id="PF13516">
    <property type="entry name" value="LRR_6"/>
    <property type="match status" value="2"/>
</dbReference>
<dbReference type="EMBL" id="JWZX01002968">
    <property type="protein sequence ID" value="KOO25487.1"/>
    <property type="molecule type" value="Genomic_DNA"/>
</dbReference>
<evidence type="ECO:0000313" key="5">
    <source>
        <dbReference type="EMBL" id="KOO25487.1"/>
    </source>
</evidence>
<dbReference type="SMART" id="SM00368">
    <property type="entry name" value="LRR_RI"/>
    <property type="match status" value="5"/>
</dbReference>
<gene>
    <name evidence="5" type="ORF">Ctob_012557</name>
</gene>
<dbReference type="AlphaFoldDB" id="A0A0M0JGN6"/>
<proteinExistence type="inferred from homology"/>
<dbReference type="Proteomes" id="UP000037460">
    <property type="component" value="Unassembled WGS sequence"/>
</dbReference>
<name>A0A0M0JGN6_9EUKA</name>
<accession>A0A0M0JGN6</accession>
<feature type="region of interest" description="Disordered" evidence="4">
    <location>
        <begin position="470"/>
        <end position="495"/>
    </location>
</feature>
<sequence length="685" mass="73113">MSVGRQRYGILCRRLYANEEPAFARTLNGEHEGEYSTVRAEATLDVDALFTIVSTLEYCRGLHSLRLVGLQRATTSLLTREMLSAAVVAVRASASIKLLDLSDSALTDDLFANGPGSPLSRLLLNNTNLEALLLRKNELALASAKLILTHLPTNRTLIELDVSDNRGFKWPGMAKEFQLLFKENVTLVSFGASLPDPASTAVLSGFLHAPGRMRLLRLAREPLLESNIGQLVTLLTHKQVSLTELDLTYAQASDLGVTRLARALMSNRSLISLVLAHNGIATRGGLALAEALKTNCTLTSCTLTSNLLNDAAVVGLAGALSASQTLTLLDVGRNPIGPIGAQALRQALHTNKSLTSLGDLASLPLAVGLRSSLNWYLRQNVTRRDTLQLEAERTVAQRDGLLELLPPEERALRRKIFLLEDESVRLQGEQSRQALETEQVSVLLAETIKRNAQLVDTVAKLQGQVDKLRKTSAAKKRSKSAGSVRRAASKLTEAQQSAAKHLAAIQANWARAGQEQGQARARSEGKKQGLPVWAHLGGLTPLEHAQVEAIEAAARSSQSKSSGPSQSRSSGPESSGPEGSGPSGLEDSGCESSGPEAEFASAYSAGYARGFESAYAPDVLGGFQQWSPQGNFEGFAVGDGLASVLTLSPRSLAAAELSACWAAPEAIDADKEARARATLVRESSD</sequence>
<organism evidence="5 6">
    <name type="scientific">Chrysochromulina tobinii</name>
    <dbReference type="NCBI Taxonomy" id="1460289"/>
    <lineage>
        <taxon>Eukaryota</taxon>
        <taxon>Haptista</taxon>
        <taxon>Haptophyta</taxon>
        <taxon>Prymnesiophyceae</taxon>
        <taxon>Prymnesiales</taxon>
        <taxon>Chrysochromulinaceae</taxon>
        <taxon>Chrysochromulina</taxon>
    </lineage>
</organism>
<evidence type="ECO:0000256" key="4">
    <source>
        <dbReference type="SAM" id="MobiDB-lite"/>
    </source>
</evidence>
<evidence type="ECO:0000256" key="1">
    <source>
        <dbReference type="ARBA" id="ARBA00022614"/>
    </source>
</evidence>
<dbReference type="PANTHER" id="PTHR24112">
    <property type="entry name" value="LEUCINE-RICH REPEAT, ISOFORM F-RELATED"/>
    <property type="match status" value="1"/>
</dbReference>
<protein>
    <submittedName>
        <fullName evidence="5">Protein nlrc3</fullName>
    </submittedName>
</protein>
<dbReference type="InterPro" id="IPR032675">
    <property type="entry name" value="LRR_dom_sf"/>
</dbReference>
<feature type="region of interest" description="Disordered" evidence="4">
    <location>
        <begin position="551"/>
        <end position="597"/>
    </location>
</feature>
<evidence type="ECO:0000313" key="6">
    <source>
        <dbReference type="Proteomes" id="UP000037460"/>
    </source>
</evidence>
<dbReference type="InterPro" id="IPR051279">
    <property type="entry name" value="PP1-Reg/Actin-Interact_Protein"/>
</dbReference>
<keyword evidence="6" id="KW-1185">Reference proteome</keyword>
<dbReference type="InterPro" id="IPR001611">
    <property type="entry name" value="Leu-rich_rpt"/>
</dbReference>
<feature type="compositionally biased region" description="Basic residues" evidence="4">
    <location>
        <begin position="470"/>
        <end position="479"/>
    </location>
</feature>
<feature type="compositionally biased region" description="Low complexity" evidence="4">
    <location>
        <begin position="480"/>
        <end position="490"/>
    </location>
</feature>
<keyword evidence="2" id="KW-0677">Repeat</keyword>
<evidence type="ECO:0000256" key="3">
    <source>
        <dbReference type="ARBA" id="ARBA00038315"/>
    </source>
</evidence>
<dbReference type="Gene3D" id="3.80.10.10">
    <property type="entry name" value="Ribonuclease Inhibitor"/>
    <property type="match status" value="2"/>
</dbReference>
<feature type="compositionally biased region" description="Low complexity" evidence="4">
    <location>
        <begin position="555"/>
        <end position="577"/>
    </location>
</feature>
<dbReference type="SUPFAM" id="SSF52047">
    <property type="entry name" value="RNI-like"/>
    <property type="match status" value="1"/>
</dbReference>
<comment type="similarity">
    <text evidence="3">Belongs to the PPP1R37 family.</text>
</comment>
<keyword evidence="1" id="KW-0433">Leucine-rich repeat</keyword>
<dbReference type="OrthoDB" id="120976at2759"/>
<evidence type="ECO:0000256" key="2">
    <source>
        <dbReference type="ARBA" id="ARBA00022737"/>
    </source>
</evidence>
<reference evidence="6" key="1">
    <citation type="journal article" date="2015" name="PLoS Genet.">
        <title>Genome Sequence and Transcriptome Analyses of Chrysochromulina tobin: Metabolic Tools for Enhanced Algal Fitness in the Prominent Order Prymnesiales (Haptophyceae).</title>
        <authorList>
            <person name="Hovde B.T."/>
            <person name="Deodato C.R."/>
            <person name="Hunsperger H.M."/>
            <person name="Ryken S.A."/>
            <person name="Yost W."/>
            <person name="Jha R.K."/>
            <person name="Patterson J."/>
            <person name="Monnat R.J. Jr."/>
            <person name="Barlow S.B."/>
            <person name="Starkenburg S.R."/>
            <person name="Cattolico R.A."/>
        </authorList>
    </citation>
    <scope>NUCLEOTIDE SEQUENCE</scope>
    <source>
        <strain evidence="6">CCMP291</strain>
    </source>
</reference>